<feature type="compositionally biased region" description="Low complexity" evidence="1">
    <location>
        <begin position="33"/>
        <end position="42"/>
    </location>
</feature>
<sequence length="168" mass="16995">MRTVATVATVGAALLLAGCSPSGEPAPPPTSAPAPAAACGSPVRDDALPEWARAGFSGDGAGVPHVYGAKGDILAVVFGSPLSSPPGNGRSNKILWVSRQPVTGDPLVITARRDGSGERADQQVAGGPGPSVVDVPRAGCWRFTLTWSGYTDTMDLVYRTPTAESPGS</sequence>
<organism evidence="3 4">
    <name type="scientific">Paractinoplanes hotanensis</name>
    <dbReference type="NCBI Taxonomy" id="2906497"/>
    <lineage>
        <taxon>Bacteria</taxon>
        <taxon>Bacillati</taxon>
        <taxon>Actinomycetota</taxon>
        <taxon>Actinomycetes</taxon>
        <taxon>Micromonosporales</taxon>
        <taxon>Micromonosporaceae</taxon>
        <taxon>Paractinoplanes</taxon>
    </lineage>
</organism>
<protein>
    <recommendedName>
        <fullName evidence="5">DUF4871 domain-containing protein</fullName>
    </recommendedName>
</protein>
<evidence type="ECO:0000256" key="2">
    <source>
        <dbReference type="SAM" id="SignalP"/>
    </source>
</evidence>
<reference evidence="3 4" key="1">
    <citation type="submission" date="2022-06" db="EMBL/GenBank/DDBJ databases">
        <title>Actinoplanes abujensis sp. nov., isolated from Nigerian arid soil.</title>
        <authorList>
            <person name="Ding P."/>
        </authorList>
    </citation>
    <scope>NUCLEOTIDE SEQUENCE [LARGE SCALE GENOMIC DNA]</scope>
    <source>
        <strain evidence="4">TRM88002</strain>
    </source>
</reference>
<feature type="region of interest" description="Disordered" evidence="1">
    <location>
        <begin position="21"/>
        <end position="42"/>
    </location>
</feature>
<name>A0ABT0YAB2_9ACTN</name>
<proteinExistence type="predicted"/>
<dbReference type="PROSITE" id="PS51257">
    <property type="entry name" value="PROKAR_LIPOPROTEIN"/>
    <property type="match status" value="1"/>
</dbReference>
<feature type="chain" id="PRO_5046662783" description="DUF4871 domain-containing protein" evidence="2">
    <location>
        <begin position="23"/>
        <end position="168"/>
    </location>
</feature>
<comment type="caution">
    <text evidence="3">The sequence shown here is derived from an EMBL/GenBank/DDBJ whole genome shotgun (WGS) entry which is preliminary data.</text>
</comment>
<evidence type="ECO:0000313" key="3">
    <source>
        <dbReference type="EMBL" id="MCM4082427.1"/>
    </source>
</evidence>
<evidence type="ECO:0000256" key="1">
    <source>
        <dbReference type="SAM" id="MobiDB-lite"/>
    </source>
</evidence>
<evidence type="ECO:0000313" key="4">
    <source>
        <dbReference type="Proteomes" id="UP001523216"/>
    </source>
</evidence>
<gene>
    <name evidence="3" type="ORF">LXN57_33155</name>
</gene>
<dbReference type="Proteomes" id="UP001523216">
    <property type="component" value="Unassembled WGS sequence"/>
</dbReference>
<keyword evidence="2" id="KW-0732">Signal</keyword>
<feature type="signal peptide" evidence="2">
    <location>
        <begin position="1"/>
        <end position="22"/>
    </location>
</feature>
<keyword evidence="4" id="KW-1185">Reference proteome</keyword>
<dbReference type="RefSeq" id="WP_251802158.1">
    <property type="nucleotide sequence ID" value="NZ_JAMQOL010000048.1"/>
</dbReference>
<dbReference type="EMBL" id="JAMQOL010000048">
    <property type="protein sequence ID" value="MCM4082427.1"/>
    <property type="molecule type" value="Genomic_DNA"/>
</dbReference>
<evidence type="ECO:0008006" key="5">
    <source>
        <dbReference type="Google" id="ProtNLM"/>
    </source>
</evidence>
<accession>A0ABT0YAB2</accession>